<dbReference type="InterPro" id="IPR039632">
    <property type="entry name" value="TMEM42"/>
</dbReference>
<keyword evidence="1" id="KW-0472">Membrane</keyword>
<sequence length="122" mass="13185">MGLAWAWACAAGACAATSAIMAKLASPLERWEYKVACFAIVVLCNVSMWSLYVRSLTALSSLQATVVNFGSNFLLSGLAGFLIFNEPAHFQWFVGASFILAGIWVVSKASDETEEIPSKKKE</sequence>
<evidence type="ECO:0000313" key="3">
    <source>
        <dbReference type="Proteomes" id="UP001605036"/>
    </source>
</evidence>
<dbReference type="InterPro" id="IPR037185">
    <property type="entry name" value="EmrE-like"/>
</dbReference>
<dbReference type="Proteomes" id="UP001605036">
    <property type="component" value="Unassembled WGS sequence"/>
</dbReference>
<gene>
    <name evidence="2" type="ORF">R1flu_005677</name>
</gene>
<evidence type="ECO:0000256" key="1">
    <source>
        <dbReference type="SAM" id="Phobius"/>
    </source>
</evidence>
<feature type="transmembrane region" description="Helical" evidence="1">
    <location>
        <begin position="65"/>
        <end position="84"/>
    </location>
</feature>
<feature type="transmembrane region" description="Helical" evidence="1">
    <location>
        <begin position="31"/>
        <end position="53"/>
    </location>
</feature>
<dbReference type="Gene3D" id="1.10.3730.20">
    <property type="match status" value="1"/>
</dbReference>
<protein>
    <recommendedName>
        <fullName evidence="4">EamA domain-containing protein</fullName>
    </recommendedName>
</protein>
<accession>A0ABD1YU29</accession>
<evidence type="ECO:0008006" key="4">
    <source>
        <dbReference type="Google" id="ProtNLM"/>
    </source>
</evidence>
<dbReference type="PANTHER" id="PTHR31965:SF1">
    <property type="entry name" value="TRANSMEMBRANE PROTEIN 42"/>
    <property type="match status" value="1"/>
</dbReference>
<name>A0ABD1YU29_9MARC</name>
<keyword evidence="1" id="KW-1133">Transmembrane helix</keyword>
<reference evidence="2 3" key="1">
    <citation type="submission" date="2024-09" db="EMBL/GenBank/DDBJ databases">
        <title>Chromosome-scale assembly of Riccia fluitans.</title>
        <authorList>
            <person name="Paukszto L."/>
            <person name="Sawicki J."/>
            <person name="Karawczyk K."/>
            <person name="Piernik-Szablinska J."/>
            <person name="Szczecinska M."/>
            <person name="Mazdziarz M."/>
        </authorList>
    </citation>
    <scope>NUCLEOTIDE SEQUENCE [LARGE SCALE GENOMIC DNA]</scope>
    <source>
        <strain evidence="2">Rf_01</strain>
        <tissue evidence="2">Aerial parts of the thallus</tissue>
    </source>
</reference>
<feature type="transmembrane region" description="Helical" evidence="1">
    <location>
        <begin position="90"/>
        <end position="107"/>
    </location>
</feature>
<dbReference type="AlphaFoldDB" id="A0ABD1YU29"/>
<dbReference type="PANTHER" id="PTHR31965">
    <property type="entry name" value="TRANSMEMBRANE PROTEIN 42"/>
    <property type="match status" value="1"/>
</dbReference>
<evidence type="ECO:0000313" key="2">
    <source>
        <dbReference type="EMBL" id="KAL2634198.1"/>
    </source>
</evidence>
<comment type="caution">
    <text evidence="2">The sequence shown here is derived from an EMBL/GenBank/DDBJ whole genome shotgun (WGS) entry which is preliminary data.</text>
</comment>
<proteinExistence type="predicted"/>
<keyword evidence="3" id="KW-1185">Reference proteome</keyword>
<dbReference type="SUPFAM" id="SSF103481">
    <property type="entry name" value="Multidrug resistance efflux transporter EmrE"/>
    <property type="match status" value="1"/>
</dbReference>
<dbReference type="EMBL" id="JBHFFA010000003">
    <property type="protein sequence ID" value="KAL2634198.1"/>
    <property type="molecule type" value="Genomic_DNA"/>
</dbReference>
<organism evidence="2 3">
    <name type="scientific">Riccia fluitans</name>
    <dbReference type="NCBI Taxonomy" id="41844"/>
    <lineage>
        <taxon>Eukaryota</taxon>
        <taxon>Viridiplantae</taxon>
        <taxon>Streptophyta</taxon>
        <taxon>Embryophyta</taxon>
        <taxon>Marchantiophyta</taxon>
        <taxon>Marchantiopsida</taxon>
        <taxon>Marchantiidae</taxon>
        <taxon>Marchantiales</taxon>
        <taxon>Ricciaceae</taxon>
        <taxon>Riccia</taxon>
    </lineage>
</organism>
<keyword evidence="1" id="KW-0812">Transmembrane</keyword>